<keyword evidence="1" id="KW-0547">Nucleotide-binding</keyword>
<dbReference type="PANTHER" id="PTHR11361">
    <property type="entry name" value="DNA MISMATCH REPAIR PROTEIN MUTS FAMILY MEMBER"/>
    <property type="match status" value="1"/>
</dbReference>
<dbReference type="RefSeq" id="WP_009596123.1">
    <property type="nucleotide sequence ID" value="NZ_AP025581.1"/>
</dbReference>
<dbReference type="InterPro" id="IPR000432">
    <property type="entry name" value="DNA_mismatch_repair_MutS_C"/>
</dbReference>
<comment type="caution">
    <text evidence="6">The sequence shown here is derived from an EMBL/GenBank/DDBJ whole genome shotgun (WGS) entry which is preliminary data.</text>
</comment>
<reference evidence="6" key="1">
    <citation type="submission" date="2022-01" db="EMBL/GenBank/DDBJ databases">
        <title>Novel bile acid biosynthetic pathways are enriched in the microbiome of centenarians.</title>
        <authorList>
            <person name="Sato Y."/>
            <person name="Atarashi K."/>
            <person name="Plichta R.D."/>
            <person name="Arai Y."/>
            <person name="Sasajima S."/>
            <person name="Kearney M.S."/>
            <person name="Suda W."/>
            <person name="Takeshita K."/>
            <person name="Sasaki T."/>
            <person name="Okamoto S."/>
            <person name="Skelly N.A."/>
            <person name="Okamura Y."/>
            <person name="Vlamakis H."/>
            <person name="Li Y."/>
            <person name="Tanoue T."/>
            <person name="Takei H."/>
            <person name="Nittono H."/>
            <person name="Narushima S."/>
            <person name="Irie J."/>
            <person name="Itoh H."/>
            <person name="Moriya K."/>
            <person name="Sugiura Y."/>
            <person name="Suematsu M."/>
            <person name="Moritoki N."/>
            <person name="Shibata S."/>
            <person name="Littman R.D."/>
            <person name="Fischbach A.M."/>
            <person name="Uwamino Y."/>
            <person name="Inoue T."/>
            <person name="Honda A."/>
            <person name="Hattori M."/>
            <person name="Murai T."/>
            <person name="Xavier J.R."/>
            <person name="Hirose N."/>
            <person name="Honda K."/>
        </authorList>
    </citation>
    <scope>NUCLEOTIDE SEQUENCE</scope>
    <source>
        <strain evidence="6">CE91-St16</strain>
    </source>
</reference>
<evidence type="ECO:0000256" key="4">
    <source>
        <dbReference type="SAM" id="Phobius"/>
    </source>
</evidence>
<dbReference type="PANTHER" id="PTHR11361:SF152">
    <property type="entry name" value="DNA MISMATCH REPAIR PROTEIN"/>
    <property type="match status" value="1"/>
</dbReference>
<evidence type="ECO:0000256" key="2">
    <source>
        <dbReference type="ARBA" id="ARBA00022840"/>
    </source>
</evidence>
<sequence length="527" mass="58947">MKPTAYLTTFLGLPGASGEKRAACNFDLTSRYFYNVSSEESSFQTIDAETTADLDLNAVFERIDRTSSKPGQQYLYARLRTLRGTEEVREFGRRTDHFAGNAGHAEQCAKHLSRLSDDDAYDLQNLIFDKPEQVRRIALVYLLSAAAVVSLLLSFLYPLLLLLFLAVFAANMYIHYSNKLNISIYASAVKQLSLALRTARHLAAEEVPGTEEALKVIRQVSEVERRSRVVGTQGDSANELAAAVWLVLELLKTAFNVEVILFHRFIGSIIARRDAIHGLFRFIGETDAAISAARLRGETPTCRPEFTDGKYLRAEEVVHPLIGDCVPNTLELDGTGLLLTGSNMSGKTTFIRTLVLNALLAETLDICFAEAYTAPYMKIYSSIRISDDIAEGTSYYLQEVLTVKRFIDASQEPAPCLFALDELFKGTNTTERIAAGKAVLAHLNRGPHLVLVSTHDVELADLLRKDGYELHHFREEVIDGKLVFDYRLHTGPLTTRNAIRILEMYDYPRDLIAEAYEVQEKLTEKSN</sequence>
<dbReference type="InterPro" id="IPR045076">
    <property type="entry name" value="MutS"/>
</dbReference>
<evidence type="ECO:0000313" key="6">
    <source>
        <dbReference type="EMBL" id="GKI17600.1"/>
    </source>
</evidence>
<evidence type="ECO:0000313" key="7">
    <source>
        <dbReference type="Proteomes" id="UP001055105"/>
    </source>
</evidence>
<dbReference type="GO" id="GO:0006298">
    <property type="term" value="P:mismatch repair"/>
    <property type="evidence" value="ECO:0007669"/>
    <property type="project" value="InterPro"/>
</dbReference>
<gene>
    <name evidence="6" type="ORF">CE91St16_05080</name>
</gene>
<dbReference type="GO" id="GO:0030983">
    <property type="term" value="F:mismatched DNA binding"/>
    <property type="evidence" value="ECO:0007669"/>
    <property type="project" value="InterPro"/>
</dbReference>
<dbReference type="GO" id="GO:0005524">
    <property type="term" value="F:ATP binding"/>
    <property type="evidence" value="ECO:0007669"/>
    <property type="project" value="UniProtKB-KW"/>
</dbReference>
<keyword evidence="2" id="KW-0067">ATP-binding</keyword>
<dbReference type="GO" id="GO:0005829">
    <property type="term" value="C:cytosol"/>
    <property type="evidence" value="ECO:0007669"/>
    <property type="project" value="TreeGrafter"/>
</dbReference>
<evidence type="ECO:0000256" key="3">
    <source>
        <dbReference type="ARBA" id="ARBA00023125"/>
    </source>
</evidence>
<organism evidence="6 7">
    <name type="scientific">Alistipes finegoldii</name>
    <dbReference type="NCBI Taxonomy" id="214856"/>
    <lineage>
        <taxon>Bacteria</taxon>
        <taxon>Pseudomonadati</taxon>
        <taxon>Bacteroidota</taxon>
        <taxon>Bacteroidia</taxon>
        <taxon>Bacteroidales</taxon>
        <taxon>Rikenellaceae</taxon>
        <taxon>Alistipes</taxon>
    </lineage>
</organism>
<dbReference type="SMART" id="SM00534">
    <property type="entry name" value="MUTSac"/>
    <property type="match status" value="1"/>
</dbReference>
<protein>
    <submittedName>
        <fullName evidence="6">DNA mismatch repair protein MutS</fullName>
    </submittedName>
</protein>
<keyword evidence="4" id="KW-1133">Transmembrane helix</keyword>
<feature type="transmembrane region" description="Helical" evidence="4">
    <location>
        <begin position="139"/>
        <end position="170"/>
    </location>
</feature>
<dbReference type="Proteomes" id="UP001055105">
    <property type="component" value="Unassembled WGS sequence"/>
</dbReference>
<dbReference type="EMBL" id="BQOL01000001">
    <property type="protein sequence ID" value="GKI17600.1"/>
    <property type="molecule type" value="Genomic_DNA"/>
</dbReference>
<dbReference type="Pfam" id="PF00488">
    <property type="entry name" value="MutS_V"/>
    <property type="match status" value="1"/>
</dbReference>
<keyword evidence="4" id="KW-0472">Membrane</keyword>
<dbReference type="Gene3D" id="3.40.50.300">
    <property type="entry name" value="P-loop containing nucleotide triphosphate hydrolases"/>
    <property type="match status" value="1"/>
</dbReference>
<proteinExistence type="predicted"/>
<dbReference type="InterPro" id="IPR027417">
    <property type="entry name" value="P-loop_NTPase"/>
</dbReference>
<name>A0AA37KL75_9BACT</name>
<evidence type="ECO:0000259" key="5">
    <source>
        <dbReference type="SMART" id="SM00534"/>
    </source>
</evidence>
<dbReference type="GO" id="GO:0140664">
    <property type="term" value="F:ATP-dependent DNA damage sensor activity"/>
    <property type="evidence" value="ECO:0007669"/>
    <property type="project" value="InterPro"/>
</dbReference>
<dbReference type="AlphaFoldDB" id="A0AA37KL75"/>
<evidence type="ECO:0000256" key="1">
    <source>
        <dbReference type="ARBA" id="ARBA00022741"/>
    </source>
</evidence>
<keyword evidence="4" id="KW-0812">Transmembrane</keyword>
<keyword evidence="3" id="KW-0238">DNA-binding</keyword>
<accession>A0AA37KL75</accession>
<dbReference type="SUPFAM" id="SSF52540">
    <property type="entry name" value="P-loop containing nucleoside triphosphate hydrolases"/>
    <property type="match status" value="1"/>
</dbReference>
<feature type="domain" description="DNA mismatch repair proteins mutS family" evidence="5">
    <location>
        <begin position="334"/>
        <end position="520"/>
    </location>
</feature>